<evidence type="ECO:0000256" key="2">
    <source>
        <dbReference type="PROSITE-ProRule" id="PRU00335"/>
    </source>
</evidence>
<evidence type="ECO:0000256" key="1">
    <source>
        <dbReference type="ARBA" id="ARBA00023125"/>
    </source>
</evidence>
<name>A0A0R1VBK8_9LACO</name>
<dbReference type="RefSeq" id="WP_235806096.1">
    <property type="nucleotide sequence ID" value="NZ_AZFN01000017.1"/>
</dbReference>
<accession>A0A0R1VBK8</accession>
<dbReference type="PATRIC" id="fig|1423749.3.peg.604"/>
<dbReference type="InterPro" id="IPR009057">
    <property type="entry name" value="Homeodomain-like_sf"/>
</dbReference>
<dbReference type="PANTHER" id="PTHR43479:SF7">
    <property type="entry name" value="TETR-FAMILY TRANSCRIPTIONAL REGULATOR"/>
    <property type="match status" value="1"/>
</dbReference>
<protein>
    <recommendedName>
        <fullName evidence="3">HTH tetR-type domain-containing protein</fullName>
    </recommendedName>
</protein>
<dbReference type="PROSITE" id="PS50977">
    <property type="entry name" value="HTH_TETR_2"/>
    <property type="match status" value="1"/>
</dbReference>
<feature type="DNA-binding region" description="H-T-H motif" evidence="2">
    <location>
        <begin position="35"/>
        <end position="54"/>
    </location>
</feature>
<dbReference type="EMBL" id="AZFN01000017">
    <property type="protein sequence ID" value="KRM01467.1"/>
    <property type="molecule type" value="Genomic_DNA"/>
</dbReference>
<dbReference type="PANTHER" id="PTHR43479">
    <property type="entry name" value="ACREF/ENVCD OPERON REPRESSOR-RELATED"/>
    <property type="match status" value="1"/>
</dbReference>
<evidence type="ECO:0000313" key="4">
    <source>
        <dbReference type="EMBL" id="KRM01467.1"/>
    </source>
</evidence>
<dbReference type="InterPro" id="IPR001647">
    <property type="entry name" value="HTH_TetR"/>
</dbReference>
<evidence type="ECO:0000259" key="3">
    <source>
        <dbReference type="PROSITE" id="PS50977"/>
    </source>
</evidence>
<dbReference type="GO" id="GO:0003677">
    <property type="term" value="F:DNA binding"/>
    <property type="evidence" value="ECO:0007669"/>
    <property type="project" value="UniProtKB-UniRule"/>
</dbReference>
<proteinExistence type="predicted"/>
<feature type="domain" description="HTH tetR-type" evidence="3">
    <location>
        <begin position="12"/>
        <end position="72"/>
    </location>
</feature>
<dbReference type="InterPro" id="IPR050624">
    <property type="entry name" value="HTH-type_Tx_Regulator"/>
</dbReference>
<comment type="caution">
    <text evidence="4">The sequence shown here is derived from an EMBL/GenBank/DDBJ whole genome shotgun (WGS) entry which is preliminary data.</text>
</comment>
<organism evidence="4 5">
    <name type="scientific">Limosilactobacillus gastricus DSM 16045</name>
    <dbReference type="NCBI Taxonomy" id="1423749"/>
    <lineage>
        <taxon>Bacteria</taxon>
        <taxon>Bacillati</taxon>
        <taxon>Bacillota</taxon>
        <taxon>Bacilli</taxon>
        <taxon>Lactobacillales</taxon>
        <taxon>Lactobacillaceae</taxon>
        <taxon>Limosilactobacillus</taxon>
    </lineage>
</organism>
<dbReference type="Pfam" id="PF00440">
    <property type="entry name" value="TetR_N"/>
    <property type="match status" value="1"/>
</dbReference>
<dbReference type="Gene3D" id="1.10.357.10">
    <property type="entry name" value="Tetracycline Repressor, domain 2"/>
    <property type="match status" value="1"/>
</dbReference>
<keyword evidence="5" id="KW-1185">Reference proteome</keyword>
<dbReference type="AlphaFoldDB" id="A0A0R1VBK8"/>
<keyword evidence="1 2" id="KW-0238">DNA-binding</keyword>
<sequence length="153" mass="18029">MILTGNEDLRVIKTIEAIKKSFSELICEKPYGRITVRELCERAQINKKTFYNYYETLDALVVEMQDEMSAGYLKQIAGLELPKDLGKVNRIFFEYSIEQGPAYERITLDTSWERIRNQMIQTVMITVGKNRRVINVYQVLKRRYYCPLFVGPR</sequence>
<gene>
    <name evidence="4" type="ORF">FC60_GL000600</name>
</gene>
<dbReference type="SUPFAM" id="SSF46689">
    <property type="entry name" value="Homeodomain-like"/>
    <property type="match status" value="1"/>
</dbReference>
<reference evidence="4 5" key="1">
    <citation type="journal article" date="2015" name="Genome Announc.">
        <title>Expanding the biotechnology potential of lactobacilli through comparative genomics of 213 strains and associated genera.</title>
        <authorList>
            <person name="Sun Z."/>
            <person name="Harris H.M."/>
            <person name="McCann A."/>
            <person name="Guo C."/>
            <person name="Argimon S."/>
            <person name="Zhang W."/>
            <person name="Yang X."/>
            <person name="Jeffery I.B."/>
            <person name="Cooney J.C."/>
            <person name="Kagawa T.F."/>
            <person name="Liu W."/>
            <person name="Song Y."/>
            <person name="Salvetti E."/>
            <person name="Wrobel A."/>
            <person name="Rasinkangas P."/>
            <person name="Parkhill J."/>
            <person name="Rea M.C."/>
            <person name="O'Sullivan O."/>
            <person name="Ritari J."/>
            <person name="Douillard F.P."/>
            <person name="Paul Ross R."/>
            <person name="Yang R."/>
            <person name="Briner A.E."/>
            <person name="Felis G.E."/>
            <person name="de Vos W.M."/>
            <person name="Barrangou R."/>
            <person name="Klaenhammer T.R."/>
            <person name="Caufield P.W."/>
            <person name="Cui Y."/>
            <person name="Zhang H."/>
            <person name="O'Toole P.W."/>
        </authorList>
    </citation>
    <scope>NUCLEOTIDE SEQUENCE [LARGE SCALE GENOMIC DNA]</scope>
    <source>
        <strain evidence="4 5">DSM 16045</strain>
    </source>
</reference>
<evidence type="ECO:0000313" key="5">
    <source>
        <dbReference type="Proteomes" id="UP000051739"/>
    </source>
</evidence>
<dbReference type="Proteomes" id="UP000051739">
    <property type="component" value="Unassembled WGS sequence"/>
</dbReference>